<name>A0A251VAB7_HELAN</name>
<evidence type="ECO:0000313" key="9">
    <source>
        <dbReference type="EMBL" id="OTG32384.1"/>
    </source>
</evidence>
<evidence type="ECO:0000256" key="7">
    <source>
        <dbReference type="SAM" id="Phobius"/>
    </source>
</evidence>
<dbReference type="GO" id="GO:0016020">
    <property type="term" value="C:membrane"/>
    <property type="evidence" value="ECO:0007669"/>
    <property type="project" value="UniProtKB-SubCell"/>
</dbReference>
<dbReference type="InParanoid" id="A0A251VAB7"/>
<reference evidence="8 10" key="1">
    <citation type="journal article" date="2017" name="Nature">
        <title>The sunflower genome provides insights into oil metabolism, flowering and Asterid evolution.</title>
        <authorList>
            <person name="Badouin H."/>
            <person name="Gouzy J."/>
            <person name="Grassa C.J."/>
            <person name="Murat F."/>
            <person name="Staton S.E."/>
            <person name="Cottret L."/>
            <person name="Lelandais-Briere C."/>
            <person name="Owens G.L."/>
            <person name="Carrere S."/>
            <person name="Mayjonade B."/>
            <person name="Legrand L."/>
            <person name="Gill N."/>
            <person name="Kane N.C."/>
            <person name="Bowers J.E."/>
            <person name="Hubner S."/>
            <person name="Bellec A."/>
            <person name="Berard A."/>
            <person name="Berges H."/>
            <person name="Blanchet N."/>
            <person name="Boniface M.C."/>
            <person name="Brunel D."/>
            <person name="Catrice O."/>
            <person name="Chaidir N."/>
            <person name="Claudel C."/>
            <person name="Donnadieu C."/>
            <person name="Faraut T."/>
            <person name="Fievet G."/>
            <person name="Helmstetter N."/>
            <person name="King M."/>
            <person name="Knapp S.J."/>
            <person name="Lai Z."/>
            <person name="Le Paslier M.C."/>
            <person name="Lippi Y."/>
            <person name="Lorenzon L."/>
            <person name="Mandel J.R."/>
            <person name="Marage G."/>
            <person name="Marchand G."/>
            <person name="Marquand E."/>
            <person name="Bret-Mestries E."/>
            <person name="Morien E."/>
            <person name="Nambeesan S."/>
            <person name="Nguyen T."/>
            <person name="Pegot-Espagnet P."/>
            <person name="Pouilly N."/>
            <person name="Raftis F."/>
            <person name="Sallet E."/>
            <person name="Schiex T."/>
            <person name="Thomas J."/>
            <person name="Vandecasteele C."/>
            <person name="Vares D."/>
            <person name="Vear F."/>
            <person name="Vautrin S."/>
            <person name="Crespi M."/>
            <person name="Mangin B."/>
            <person name="Burke J.M."/>
            <person name="Salse J."/>
            <person name="Munos S."/>
            <person name="Vincourt P."/>
            <person name="Rieseberg L.H."/>
            <person name="Langlade N.B."/>
        </authorList>
    </citation>
    <scope>NUCLEOTIDE SEQUENCE [LARGE SCALE GENOMIC DNA]</scope>
    <source>
        <strain evidence="10">cv. SF193</strain>
        <tissue evidence="8">Leaves</tissue>
    </source>
</reference>
<keyword evidence="3 7" id="KW-0812">Transmembrane</keyword>
<dbReference type="PANTHER" id="PTHR11654">
    <property type="entry name" value="OLIGOPEPTIDE TRANSPORTER-RELATED"/>
    <property type="match status" value="1"/>
</dbReference>
<keyword evidence="4 7" id="KW-1133">Transmembrane helix</keyword>
<accession>A0A251VAB7</accession>
<reference evidence="8" key="3">
    <citation type="submission" date="2020-06" db="EMBL/GenBank/DDBJ databases">
        <title>Helianthus annuus Genome sequencing and assembly Release 2.</title>
        <authorList>
            <person name="Gouzy J."/>
            <person name="Langlade N."/>
            <person name="Munos S."/>
        </authorList>
    </citation>
    <scope>NUCLEOTIDE SEQUENCE</scope>
    <source>
        <tissue evidence="8">Leaves</tissue>
    </source>
</reference>
<evidence type="ECO:0000256" key="1">
    <source>
        <dbReference type="ARBA" id="ARBA00004141"/>
    </source>
</evidence>
<evidence type="ECO:0000256" key="3">
    <source>
        <dbReference type="ARBA" id="ARBA00022692"/>
    </source>
</evidence>
<keyword evidence="5 7" id="KW-0472">Membrane</keyword>
<dbReference type="InterPro" id="IPR000109">
    <property type="entry name" value="POT_fam"/>
</dbReference>
<dbReference type="EMBL" id="CM007892">
    <property type="protein sequence ID" value="OTG32384.1"/>
    <property type="molecule type" value="Genomic_DNA"/>
</dbReference>
<evidence type="ECO:0000256" key="4">
    <source>
        <dbReference type="ARBA" id="ARBA00022989"/>
    </source>
</evidence>
<feature type="transmembrane region" description="Helical" evidence="7">
    <location>
        <begin position="20"/>
        <end position="40"/>
    </location>
</feature>
<proteinExistence type="inferred from homology"/>
<keyword evidence="10" id="KW-1185">Reference proteome</keyword>
<evidence type="ECO:0000313" key="10">
    <source>
        <dbReference type="Proteomes" id="UP000215914"/>
    </source>
</evidence>
<dbReference type="Proteomes" id="UP000215914">
    <property type="component" value="Chromosome 3"/>
</dbReference>
<organism evidence="9 10">
    <name type="scientific">Helianthus annuus</name>
    <name type="common">Common sunflower</name>
    <dbReference type="NCBI Taxonomy" id="4232"/>
    <lineage>
        <taxon>Eukaryota</taxon>
        <taxon>Viridiplantae</taxon>
        <taxon>Streptophyta</taxon>
        <taxon>Embryophyta</taxon>
        <taxon>Tracheophyta</taxon>
        <taxon>Spermatophyta</taxon>
        <taxon>Magnoliopsida</taxon>
        <taxon>eudicotyledons</taxon>
        <taxon>Gunneridae</taxon>
        <taxon>Pentapetalae</taxon>
        <taxon>asterids</taxon>
        <taxon>campanulids</taxon>
        <taxon>Asterales</taxon>
        <taxon>Asteraceae</taxon>
        <taxon>Asteroideae</taxon>
        <taxon>Heliantheae alliance</taxon>
        <taxon>Heliantheae</taxon>
        <taxon>Helianthus</taxon>
    </lineage>
</organism>
<dbReference type="Gene3D" id="1.20.1250.20">
    <property type="entry name" value="MFS general substrate transporter like domains"/>
    <property type="match status" value="1"/>
</dbReference>
<dbReference type="Pfam" id="PF00854">
    <property type="entry name" value="PTR2"/>
    <property type="match status" value="1"/>
</dbReference>
<evidence type="ECO:0000256" key="2">
    <source>
        <dbReference type="ARBA" id="ARBA00005982"/>
    </source>
</evidence>
<dbReference type="GO" id="GO:0022857">
    <property type="term" value="F:transmembrane transporter activity"/>
    <property type="evidence" value="ECO:0007669"/>
    <property type="project" value="InterPro"/>
</dbReference>
<dbReference type="InterPro" id="IPR036259">
    <property type="entry name" value="MFS_trans_sf"/>
</dbReference>
<gene>
    <name evidence="9" type="ORF">HannXRQ_Chr03g0086051</name>
    <name evidence="8" type="ORF">HanXRQr2_Chr03g0129421</name>
</gene>
<evidence type="ECO:0000256" key="6">
    <source>
        <dbReference type="ARBA" id="ARBA00044504"/>
    </source>
</evidence>
<sequence>MGVSMLVAVTVIVYIQDYIGWGWGLGVPSIVAFVFGYPLYRNMDRSGSPFTRLVQVCVAAYKKRNLPMVSDAKMLYENEELDASISVAGRLLHTKQMK</sequence>
<reference evidence="9" key="2">
    <citation type="submission" date="2017-02" db="EMBL/GenBank/DDBJ databases">
        <title>Sunflower complete genome.</title>
        <authorList>
            <person name="Langlade N."/>
            <person name="Munos S."/>
        </authorList>
    </citation>
    <scope>NUCLEOTIDE SEQUENCE [LARGE SCALE GENOMIC DNA]</scope>
    <source>
        <tissue evidence="9">Leaves</tissue>
    </source>
</reference>
<dbReference type="Gramene" id="mRNA:HanXRQr2_Chr03g0129421">
    <property type="protein sequence ID" value="mRNA:HanXRQr2_Chr03g0129421"/>
    <property type="gene ID" value="HanXRQr2_Chr03g0129421"/>
</dbReference>
<comment type="similarity">
    <text evidence="2">Belongs to the major facilitator superfamily. Proton-dependent oligopeptide transporter (POT/PTR) (TC 2.A.17) family.</text>
</comment>
<dbReference type="AlphaFoldDB" id="A0A251VAB7"/>
<evidence type="ECO:0000256" key="5">
    <source>
        <dbReference type="ARBA" id="ARBA00023136"/>
    </source>
</evidence>
<protein>
    <submittedName>
        <fullName evidence="8 9">Proton-dependent oligopeptide transporter family</fullName>
    </submittedName>
</protein>
<evidence type="ECO:0000313" key="8">
    <source>
        <dbReference type="EMBL" id="KAF5815996.1"/>
    </source>
</evidence>
<dbReference type="EMBL" id="MNCJ02000318">
    <property type="protein sequence ID" value="KAF5815996.1"/>
    <property type="molecule type" value="Genomic_DNA"/>
</dbReference>
<comment type="subcellular location">
    <subcellularLocation>
        <location evidence="1">Membrane</location>
        <topology evidence="1">Multi-pass membrane protein</topology>
    </subcellularLocation>
</comment>
<comment type="similarity">
    <text evidence="6">Belongs to the major facilitator superfamily. Phosphate:H(+) symporter (TC 2.A.1.9) family.</text>
</comment>
<dbReference type="OMA" id="FWISTSM"/>